<dbReference type="PANTHER" id="PTHR18034">
    <property type="entry name" value="CELL CYCLE CONTROL PROTEIN CWF22-RELATED"/>
    <property type="match status" value="1"/>
</dbReference>
<dbReference type="Proteomes" id="UP000053263">
    <property type="component" value="Unassembled WGS sequence"/>
</dbReference>
<dbReference type="InterPro" id="IPR003890">
    <property type="entry name" value="MIF4G-like_typ-3"/>
</dbReference>
<feature type="domain" description="MI" evidence="6">
    <location>
        <begin position="411"/>
        <end position="551"/>
    </location>
</feature>
<organism evidence="7 8">
    <name type="scientific">Plicaturopsis crispa FD-325 SS-3</name>
    <dbReference type="NCBI Taxonomy" id="944288"/>
    <lineage>
        <taxon>Eukaryota</taxon>
        <taxon>Fungi</taxon>
        <taxon>Dikarya</taxon>
        <taxon>Basidiomycota</taxon>
        <taxon>Agaricomycotina</taxon>
        <taxon>Agaricomycetes</taxon>
        <taxon>Agaricomycetidae</taxon>
        <taxon>Amylocorticiales</taxon>
        <taxon>Amylocorticiaceae</taxon>
        <taxon>Plicatura</taxon>
        <taxon>Plicaturopsis crispa</taxon>
    </lineage>
</organism>
<evidence type="ECO:0000256" key="1">
    <source>
        <dbReference type="ARBA" id="ARBA00004604"/>
    </source>
</evidence>
<feature type="signal peptide" evidence="5">
    <location>
        <begin position="1"/>
        <end position="18"/>
    </location>
</feature>
<sequence length="648" mass="72197">MRLFASHLCLLTADFTVQEEESDVPSEDEAESTVSDDPIDGAPADEWTGFTEEAEENLETHSPVAPTRYVPPHLRDRPSEVDDKDLETIVKLRRQLKGLLNRMSEQNMSNILDSIEEVYRKHKRHDVSSTLTTLIIDGISSHSSLLDSYVVLYAAFVSSLHKIVGVEFAAYFVQHVVSAYEQHHTADQATSASTSSPDSKSQDDHGKECANLIVLLSELYNFQVISSVLIFDVVRELLSGPLAESDVELLLKIVRGSGAQLRTDDPSALKDIIQTIQTKLGEQDGALSSRTRFMVETLTNLKNNKVKQRAGAQNQGGEAVERMKKFLSGLTKKKHVLAHEPLRVSLEDLRKAGERGKWWLVGAAWGGDPLAERQAETDANVASTASGKKGKEMDSENALLKLARKQGMNTDVRRSIFVVLMSSDDYVDACERLGQLNLTDVQQREIIRVILHCCGNEKSYNPYYTLVAQHLSRTSHSYKVTLQFCLWDFLRDLGETGVGGAEVIKNLKDDHGGGFDVKNISATRLRNVARAYAWWIAKDACTLTILKPVDFTVLKPQTQTFLREMFAQIFIASQVSTPLLGSIPTTRNKGPLEEVFIKTSRVEGLAAGIIYFLSETFRDDEEKLFRWASGVAKETLRTSMDVVPSMDL</sequence>
<dbReference type="SUPFAM" id="SSF48371">
    <property type="entry name" value="ARM repeat"/>
    <property type="match status" value="1"/>
</dbReference>
<evidence type="ECO:0000256" key="3">
    <source>
        <dbReference type="ARBA" id="ARBA00023242"/>
    </source>
</evidence>
<feature type="chain" id="PRO_5002203186" description="MI domain-containing protein" evidence="5">
    <location>
        <begin position="19"/>
        <end position="648"/>
    </location>
</feature>
<dbReference type="AlphaFoldDB" id="A0A0C9SL82"/>
<evidence type="ECO:0000256" key="2">
    <source>
        <dbReference type="ARBA" id="ARBA00006856"/>
    </source>
</evidence>
<evidence type="ECO:0000313" key="8">
    <source>
        <dbReference type="Proteomes" id="UP000053263"/>
    </source>
</evidence>
<name>A0A0C9SL82_PLICR</name>
<protein>
    <recommendedName>
        <fullName evidence="6">MI domain-containing protein</fullName>
    </recommendedName>
</protein>
<comment type="similarity">
    <text evidence="2">Belongs to the CWC22 family.</text>
</comment>
<dbReference type="SMART" id="SM00544">
    <property type="entry name" value="MA3"/>
    <property type="match status" value="1"/>
</dbReference>
<keyword evidence="3" id="KW-0539">Nucleus</keyword>
<evidence type="ECO:0000313" key="7">
    <source>
        <dbReference type="EMBL" id="KII85031.1"/>
    </source>
</evidence>
<dbReference type="GO" id="GO:0005730">
    <property type="term" value="C:nucleolus"/>
    <property type="evidence" value="ECO:0007669"/>
    <property type="project" value="UniProtKB-SubCell"/>
</dbReference>
<dbReference type="PANTHER" id="PTHR18034:SF4">
    <property type="entry name" value="NUCLEOLAR MIF4G DOMAIN-CONTAINING PROTEIN 1"/>
    <property type="match status" value="1"/>
</dbReference>
<dbReference type="HOGENOM" id="CLU_006786_4_0_1"/>
<comment type="subcellular location">
    <subcellularLocation>
        <location evidence="1">Nucleus</location>
        <location evidence="1">Nucleolus</location>
    </subcellularLocation>
</comment>
<dbReference type="InterPro" id="IPR016024">
    <property type="entry name" value="ARM-type_fold"/>
</dbReference>
<reference evidence="7 8" key="1">
    <citation type="submission" date="2014-06" db="EMBL/GenBank/DDBJ databases">
        <title>Evolutionary Origins and Diversification of the Mycorrhizal Mutualists.</title>
        <authorList>
            <consortium name="DOE Joint Genome Institute"/>
            <consortium name="Mycorrhizal Genomics Consortium"/>
            <person name="Kohler A."/>
            <person name="Kuo A."/>
            <person name="Nagy L.G."/>
            <person name="Floudas D."/>
            <person name="Copeland A."/>
            <person name="Barry K.W."/>
            <person name="Cichocki N."/>
            <person name="Veneault-Fourrey C."/>
            <person name="LaButti K."/>
            <person name="Lindquist E.A."/>
            <person name="Lipzen A."/>
            <person name="Lundell T."/>
            <person name="Morin E."/>
            <person name="Murat C."/>
            <person name="Riley R."/>
            <person name="Ohm R."/>
            <person name="Sun H."/>
            <person name="Tunlid A."/>
            <person name="Henrissat B."/>
            <person name="Grigoriev I.V."/>
            <person name="Hibbett D.S."/>
            <person name="Martin F."/>
        </authorList>
    </citation>
    <scope>NUCLEOTIDE SEQUENCE [LARGE SCALE GENOMIC DNA]</scope>
    <source>
        <strain evidence="7 8">FD-325 SS-3</strain>
    </source>
</reference>
<evidence type="ECO:0000256" key="4">
    <source>
        <dbReference type="SAM" id="MobiDB-lite"/>
    </source>
</evidence>
<dbReference type="Pfam" id="PF02847">
    <property type="entry name" value="MA3"/>
    <property type="match status" value="1"/>
</dbReference>
<dbReference type="SMART" id="SM00543">
    <property type="entry name" value="MIF4G"/>
    <property type="match status" value="1"/>
</dbReference>
<evidence type="ECO:0000256" key="5">
    <source>
        <dbReference type="SAM" id="SignalP"/>
    </source>
</evidence>
<keyword evidence="5" id="KW-0732">Signal</keyword>
<dbReference type="InterPro" id="IPR003891">
    <property type="entry name" value="Initiation_fac_eIF4g_MI"/>
</dbReference>
<dbReference type="OrthoDB" id="361797at2759"/>
<dbReference type="Gene3D" id="1.25.40.180">
    <property type="match status" value="1"/>
</dbReference>
<keyword evidence="8" id="KW-1185">Reference proteome</keyword>
<dbReference type="EMBL" id="KN832568">
    <property type="protein sequence ID" value="KII85031.1"/>
    <property type="molecule type" value="Genomic_DNA"/>
</dbReference>
<dbReference type="InterPro" id="IPR050781">
    <property type="entry name" value="CWC22_splicing_factor"/>
</dbReference>
<feature type="compositionally biased region" description="Acidic residues" evidence="4">
    <location>
        <begin position="18"/>
        <end position="31"/>
    </location>
</feature>
<evidence type="ECO:0000259" key="6">
    <source>
        <dbReference type="PROSITE" id="PS51366"/>
    </source>
</evidence>
<proteinExistence type="inferred from homology"/>
<dbReference type="PROSITE" id="PS51366">
    <property type="entry name" value="MI"/>
    <property type="match status" value="1"/>
</dbReference>
<accession>A0A0C9SL82</accession>
<feature type="region of interest" description="Disordered" evidence="4">
    <location>
        <begin position="18"/>
        <end position="80"/>
    </location>
</feature>
<dbReference type="GO" id="GO:0042274">
    <property type="term" value="P:ribosomal small subunit biogenesis"/>
    <property type="evidence" value="ECO:0007669"/>
    <property type="project" value="TreeGrafter"/>
</dbReference>
<gene>
    <name evidence="7" type="ORF">PLICRDRAFT_669046</name>
</gene>
<dbReference type="GO" id="GO:0003723">
    <property type="term" value="F:RNA binding"/>
    <property type="evidence" value="ECO:0007669"/>
    <property type="project" value="InterPro"/>
</dbReference>
<dbReference type="Pfam" id="PF02854">
    <property type="entry name" value="MIF4G"/>
    <property type="match status" value="1"/>
</dbReference>